<sequence length="681" mass="79195">MDIEIKEVGNWYKEKSLGSGGFGIVDLWTNKLENISIALKILRIQGSSDKIKSLCVERWAKEVEIMQRLSHPNVVKTITLPSELLCLSPEYPILCMEYCEKGDLRKVLNDPENCSGLPEIIVRKVLKNIKDAVEYLHNVNIIHRDLKPENIVMKENENKEVIFKLIDLGYAKELGQNSLCSSFVGTLQYVAPELFTQNYTSSVDYWSLGLVCHEIITGTRPFLPNMAPYSWMPLVQKKEPDDICIYQNEDESIEYCKNLTTENHISQTLRCELEDWLKLALEWNGKRRGRDNKNHLIIFSQLDFILAKKIMTVFSSVTLEILSYEVDASTAVSTLKEWIKRDIRIPVAEQLLLLPTGEKVPHDSLASKFWDQSNQVVMIYMFHSNGLELPYYEVKIPPLVHDMIDSPRTPHKYYFLRKMWASAVFFIQREVSICQAFMEAYAVKLLSVILSNQQLISLEQSVNNELQQLMAYMKFFSESLDYDVKCWESVEVQNQGVSGPEDWRKEEEQCKKELLQLKQIGERLGYKIATVGSKLSKIQAFTDSFQNPLDRLKKLQEMAYTVFKNLQRRPKELRNSKAESVDLSMVKIINKSIIERDAFYNDQVLSNHLEEVKRFTEENLSIFSPLHTLKQHINRVKCQLRKSQLIYIGKSPMIYWNTFFFFPCPTMFGIQLDRSIRFIIT</sequence>
<evidence type="ECO:0000256" key="5">
    <source>
        <dbReference type="ARBA" id="ARBA00022527"/>
    </source>
</evidence>
<evidence type="ECO:0000313" key="14">
    <source>
        <dbReference type="EMBL" id="BBE08142.1"/>
    </source>
</evidence>
<evidence type="ECO:0000256" key="2">
    <source>
        <dbReference type="ARBA" id="ARBA00004496"/>
    </source>
</evidence>
<dbReference type="Pfam" id="PF18397">
    <property type="entry name" value="IKBKB_SDD"/>
    <property type="match status" value="1"/>
</dbReference>
<comment type="subcellular location">
    <subcellularLocation>
        <location evidence="2">Cytoplasm</location>
    </subcellularLocation>
    <subcellularLocation>
        <location evidence="1">Nucleus</location>
    </subcellularLocation>
</comment>
<dbReference type="SUPFAM" id="SSF56112">
    <property type="entry name" value="Protein kinase-like (PK-like)"/>
    <property type="match status" value="1"/>
</dbReference>
<dbReference type="SMART" id="SM00220">
    <property type="entry name" value="S_TKc"/>
    <property type="match status" value="1"/>
</dbReference>
<keyword evidence="5" id="KW-0723">Serine/threonine-protein kinase</keyword>
<keyword evidence="11" id="KW-0539">Nucleus</keyword>
<feature type="domain" description="Protein kinase" evidence="13">
    <location>
        <begin position="11"/>
        <end position="298"/>
    </location>
</feature>
<keyword evidence="4" id="KW-0963">Cytoplasm</keyword>
<evidence type="ECO:0000256" key="12">
    <source>
        <dbReference type="ARBA" id="ARBA00048789"/>
    </source>
</evidence>
<dbReference type="Gene3D" id="3.10.20.90">
    <property type="entry name" value="Phosphatidylinositol 3-kinase Catalytic Subunit, Chain A, domain 1"/>
    <property type="match status" value="1"/>
</dbReference>
<dbReference type="InterPro" id="IPR041185">
    <property type="entry name" value="IKBKB_SDD"/>
</dbReference>
<dbReference type="AlphaFoldDB" id="A0A499U4D9"/>
<gene>
    <name evidence="14" type="primary">IKK-beta</name>
</gene>
<dbReference type="InterPro" id="IPR046375">
    <property type="entry name" value="IKBKB_SDD_sf"/>
</dbReference>
<evidence type="ECO:0000256" key="7">
    <source>
        <dbReference type="ARBA" id="ARBA00022679"/>
    </source>
</evidence>
<organism evidence="14">
    <name type="scientific">Plautia stali</name>
    <name type="common">Stink bug</name>
    <dbReference type="NCBI Taxonomy" id="106108"/>
    <lineage>
        <taxon>Eukaryota</taxon>
        <taxon>Metazoa</taxon>
        <taxon>Ecdysozoa</taxon>
        <taxon>Arthropoda</taxon>
        <taxon>Hexapoda</taxon>
        <taxon>Insecta</taxon>
        <taxon>Pterygota</taxon>
        <taxon>Neoptera</taxon>
        <taxon>Paraneoptera</taxon>
        <taxon>Hemiptera</taxon>
        <taxon>Heteroptera</taxon>
        <taxon>Panheteroptera</taxon>
        <taxon>Pentatomomorpha</taxon>
        <taxon>Pentatomoidea</taxon>
        <taxon>Pentatomidae</taxon>
        <taxon>Pentatominae</taxon>
        <taxon>Plautia</taxon>
    </lineage>
</organism>
<evidence type="ECO:0000256" key="6">
    <source>
        <dbReference type="ARBA" id="ARBA00022553"/>
    </source>
</evidence>
<keyword evidence="8" id="KW-0547">Nucleotide-binding</keyword>
<dbReference type="InterPro" id="IPR051180">
    <property type="entry name" value="IKK"/>
</dbReference>
<keyword evidence="10" id="KW-0067">ATP-binding</keyword>
<dbReference type="InterPro" id="IPR008271">
    <property type="entry name" value="Ser/Thr_kinase_AS"/>
</dbReference>
<dbReference type="GO" id="GO:0008384">
    <property type="term" value="F:IkappaB kinase activity"/>
    <property type="evidence" value="ECO:0007669"/>
    <property type="project" value="UniProtKB-EC"/>
</dbReference>
<evidence type="ECO:0000256" key="11">
    <source>
        <dbReference type="ARBA" id="ARBA00023242"/>
    </source>
</evidence>
<dbReference type="GO" id="GO:0045944">
    <property type="term" value="P:positive regulation of transcription by RNA polymerase II"/>
    <property type="evidence" value="ECO:0007669"/>
    <property type="project" value="TreeGrafter"/>
</dbReference>
<protein>
    <recommendedName>
        <fullName evidence="3">IkappaB kinase</fullName>
        <ecNumber evidence="3">2.7.11.10</ecNumber>
    </recommendedName>
</protein>
<dbReference type="EC" id="2.7.11.10" evidence="3"/>
<evidence type="ECO:0000256" key="1">
    <source>
        <dbReference type="ARBA" id="ARBA00004123"/>
    </source>
</evidence>
<dbReference type="PANTHER" id="PTHR22969">
    <property type="entry name" value="IKB KINASE"/>
    <property type="match status" value="1"/>
</dbReference>
<keyword evidence="7" id="KW-0808">Transferase</keyword>
<dbReference type="PROSITE" id="PS00108">
    <property type="entry name" value="PROTEIN_KINASE_ST"/>
    <property type="match status" value="1"/>
</dbReference>
<evidence type="ECO:0000256" key="3">
    <source>
        <dbReference type="ARBA" id="ARBA00012442"/>
    </source>
</evidence>
<dbReference type="InterPro" id="IPR000719">
    <property type="entry name" value="Prot_kinase_dom"/>
</dbReference>
<reference evidence="14" key="1">
    <citation type="journal article" date="2019" name="Proc. R. Soc. B">
        <title>Functional crosstalk across IMD and Toll pathways: insight into the evolution of incomplete immune cascades.</title>
        <authorList>
            <person name="Nishide Y."/>
            <person name="Kageyama D."/>
            <person name="Yokoi K."/>
            <person name="Jouraku A."/>
            <person name="Tanaka H."/>
            <person name="Futahashi R."/>
            <person name="Fukatsu T."/>
        </authorList>
    </citation>
    <scope>NUCLEOTIDE SEQUENCE</scope>
</reference>
<dbReference type="GO" id="GO:0033209">
    <property type="term" value="P:tumor necrosis factor-mediated signaling pathway"/>
    <property type="evidence" value="ECO:0007669"/>
    <property type="project" value="TreeGrafter"/>
</dbReference>
<dbReference type="InterPro" id="IPR011009">
    <property type="entry name" value="Kinase-like_dom_sf"/>
</dbReference>
<dbReference type="Gene3D" id="1.10.510.10">
    <property type="entry name" value="Transferase(Phosphotransferase) domain 1"/>
    <property type="match status" value="1"/>
</dbReference>
<evidence type="ECO:0000259" key="13">
    <source>
        <dbReference type="PROSITE" id="PS50011"/>
    </source>
</evidence>
<comment type="catalytic activity">
    <reaction evidence="12">
        <text>L-seryl-[I-kappa-B protein] + ATP = O-phospho-L-seryl-[I-kappa-B protein] + ADP + H(+)</text>
        <dbReference type="Rhea" id="RHEA:19073"/>
        <dbReference type="Rhea" id="RHEA-COMP:13698"/>
        <dbReference type="Rhea" id="RHEA-COMP:13699"/>
        <dbReference type="ChEBI" id="CHEBI:15378"/>
        <dbReference type="ChEBI" id="CHEBI:29999"/>
        <dbReference type="ChEBI" id="CHEBI:30616"/>
        <dbReference type="ChEBI" id="CHEBI:83421"/>
        <dbReference type="ChEBI" id="CHEBI:456216"/>
        <dbReference type="EC" id="2.7.11.10"/>
    </reaction>
</comment>
<evidence type="ECO:0000256" key="10">
    <source>
        <dbReference type="ARBA" id="ARBA00022840"/>
    </source>
</evidence>
<proteinExistence type="evidence at transcript level"/>
<dbReference type="Pfam" id="PF00069">
    <property type="entry name" value="Pkinase"/>
    <property type="match status" value="1"/>
</dbReference>
<dbReference type="Gene3D" id="1.20.1270.250">
    <property type="match status" value="1"/>
</dbReference>
<keyword evidence="6" id="KW-0597">Phosphoprotein</keyword>
<dbReference type="GO" id="GO:0005634">
    <property type="term" value="C:nucleus"/>
    <property type="evidence" value="ECO:0007669"/>
    <property type="project" value="UniProtKB-SubCell"/>
</dbReference>
<evidence type="ECO:0000256" key="9">
    <source>
        <dbReference type="ARBA" id="ARBA00022777"/>
    </source>
</evidence>
<evidence type="ECO:0000256" key="8">
    <source>
        <dbReference type="ARBA" id="ARBA00022741"/>
    </source>
</evidence>
<dbReference type="GO" id="GO:0005524">
    <property type="term" value="F:ATP binding"/>
    <property type="evidence" value="ECO:0007669"/>
    <property type="project" value="UniProtKB-KW"/>
</dbReference>
<dbReference type="PANTHER" id="PTHR22969:SF17">
    <property type="entry name" value="INHIBITOR OF NUCLEAR FACTOR KAPPA-B KINASE SUBUNIT BETA"/>
    <property type="match status" value="1"/>
</dbReference>
<keyword evidence="9 14" id="KW-0418">Kinase</keyword>
<accession>A0A499U4D9</accession>
<dbReference type="EMBL" id="LC384133">
    <property type="protein sequence ID" value="BBE08142.1"/>
    <property type="molecule type" value="mRNA"/>
</dbReference>
<evidence type="ECO:0000256" key="4">
    <source>
        <dbReference type="ARBA" id="ARBA00022490"/>
    </source>
</evidence>
<name>A0A499U4D9_PLAST</name>
<dbReference type="GO" id="GO:0008385">
    <property type="term" value="C:IkappaB kinase complex"/>
    <property type="evidence" value="ECO:0007669"/>
    <property type="project" value="TreeGrafter"/>
</dbReference>
<dbReference type="PROSITE" id="PS50011">
    <property type="entry name" value="PROTEIN_KINASE_DOM"/>
    <property type="match status" value="1"/>
</dbReference>